<reference evidence="2 3" key="1">
    <citation type="journal article" date="2018" name="Genome Biol. Evol.">
        <title>Complete Genome Sequence of Streptococcus ruminantium sp. nov. GUT-187T (=DSM 104980T =JCM 31869T), the Type Strain of S. ruminantium, and Comparison with Genome Sequences of Streptococcus suis Strains.</title>
        <authorList>
            <person name="Tohya M."/>
            <person name="Sekizaki T."/>
            <person name="Miyoshi-Akiyama T."/>
        </authorList>
    </citation>
    <scope>NUCLEOTIDE SEQUENCE [LARGE SCALE GENOMIC DNA]</scope>
    <source>
        <strain evidence="2 3">GUT187T</strain>
    </source>
</reference>
<evidence type="ECO:0000256" key="1">
    <source>
        <dbReference type="SAM" id="Phobius"/>
    </source>
</evidence>
<dbReference type="Proteomes" id="UP000269331">
    <property type="component" value="Chromosome"/>
</dbReference>
<dbReference type="AlphaFoldDB" id="A0A2Z5U3R5"/>
<name>A0A2Z5U3R5_9STRE</name>
<dbReference type="OrthoDB" id="2226199at2"/>
<sequence>MERSLFGLFTAFLCGICVLCAVQAFRKKRFGLAILFLLNAFTNLVNSIHAIYGFLFR</sequence>
<feature type="transmembrane region" description="Helical" evidence="1">
    <location>
        <begin position="30"/>
        <end position="55"/>
    </location>
</feature>
<keyword evidence="1" id="KW-0812">Transmembrane</keyword>
<keyword evidence="1" id="KW-1133">Transmembrane helix</keyword>
<dbReference type="KEGG" id="srq:SR187_5200"/>
<gene>
    <name evidence="2" type="ORF">SR187_5200</name>
</gene>
<dbReference type="EMBL" id="AP018400">
    <property type="protein sequence ID" value="BBA92648.1"/>
    <property type="molecule type" value="Genomic_DNA"/>
</dbReference>
<evidence type="ECO:0000313" key="3">
    <source>
        <dbReference type="Proteomes" id="UP000269331"/>
    </source>
</evidence>
<proteinExistence type="predicted"/>
<evidence type="ECO:0008006" key="4">
    <source>
        <dbReference type="Google" id="ProtNLM"/>
    </source>
</evidence>
<keyword evidence="1" id="KW-0472">Membrane</keyword>
<protein>
    <recommendedName>
        <fullName evidence="4">Membrane associated protein</fullName>
    </recommendedName>
</protein>
<accession>A0A2Z5U3R5</accession>
<organism evidence="2 3">
    <name type="scientific">Streptococcus ruminantium</name>
    <dbReference type="NCBI Taxonomy" id="1917441"/>
    <lineage>
        <taxon>Bacteria</taxon>
        <taxon>Bacillati</taxon>
        <taxon>Bacillota</taxon>
        <taxon>Bacilli</taxon>
        <taxon>Lactobacillales</taxon>
        <taxon>Streptococcaceae</taxon>
        <taxon>Streptococcus</taxon>
    </lineage>
</organism>
<evidence type="ECO:0000313" key="2">
    <source>
        <dbReference type="EMBL" id="BBA92648.1"/>
    </source>
</evidence>